<dbReference type="InterPro" id="IPR000799">
    <property type="entry name" value="StAR-like"/>
</dbReference>
<evidence type="ECO:0000313" key="8">
    <source>
        <dbReference type="EMBL" id="CAF3832837.1"/>
    </source>
</evidence>
<dbReference type="Pfam" id="PF10457">
    <property type="entry name" value="MENTAL"/>
    <property type="match status" value="1"/>
</dbReference>
<dbReference type="PANTHER" id="PTHR46121:SF4">
    <property type="entry name" value="STEROIDOGENIC ACUTE REGULATORY PROTEIN-LIKE"/>
    <property type="match status" value="1"/>
</dbReference>
<evidence type="ECO:0000259" key="5">
    <source>
        <dbReference type="PROSITE" id="PS50848"/>
    </source>
</evidence>
<dbReference type="AlphaFoldDB" id="A0A815DA11"/>
<sequence length="514" mass="58757">MGNSTTAYRYESSFNEIATTNTLHQVNGRLMSHSQPQTTYTPTNDLSNTILSQQIIPPKTRMFLIRRTFLLIVTFDAIFMVLLWIIYNQIRNITIDEAFKKEVINYSIKSSLFDVVGLSGMRFIILMIPYAILRWSHWIFVAFTTLSSTGFILAKTCVFTIDETNKSATNYIILIASFILAWVEIWFFDYRVIPHERRLREALNHGERRQLIHSYGSGSISPNSLLLNHHHHHHHTAITPNEQHQSFYSPLYSVDGSDTEDARHEPLRAVHSDSNVSRSLLATSTSYLDDDKIDDYQNQANDTINEIWKIYKDENSWCNELKSRDGFDTVVSKTFPKWGKVFRLTGTVAAPRSLIVEMLFEQQDDIPKWNQSVIDCQILQVINSDLYISYQLTGEQAQGFITKRDFVNLTARRCIDGATILAAQACLHPRMPPKDTCVRAENGPTAYIIEKIDETTCKFTWLLNVNLKGWIPQYIINSALAGVQLGLVEALRKYISKTVDVTSSYSSSTGDHTI</sequence>
<protein>
    <recommendedName>
        <fullName evidence="10">StAR-related lipid transfer protein 3</fullName>
    </recommendedName>
</protein>
<gene>
    <name evidence="7" type="ORF">IZO911_LOCUS33936</name>
    <name evidence="8" type="ORF">KXQ929_LOCUS18970</name>
</gene>
<dbReference type="InterPro" id="IPR019498">
    <property type="entry name" value="MENTAL"/>
</dbReference>
<dbReference type="GO" id="GO:0140284">
    <property type="term" value="C:endoplasmic reticulum-endosome membrane contact site"/>
    <property type="evidence" value="ECO:0007669"/>
    <property type="project" value="TreeGrafter"/>
</dbReference>
<dbReference type="Proteomes" id="UP000663860">
    <property type="component" value="Unassembled WGS sequence"/>
</dbReference>
<dbReference type="InterPro" id="IPR002913">
    <property type="entry name" value="START_lipid-bd_dom"/>
</dbReference>
<feature type="transmembrane region" description="Helical" evidence="4">
    <location>
        <begin position="69"/>
        <end position="90"/>
    </location>
</feature>
<organism evidence="7 9">
    <name type="scientific">Adineta steineri</name>
    <dbReference type="NCBI Taxonomy" id="433720"/>
    <lineage>
        <taxon>Eukaryota</taxon>
        <taxon>Metazoa</taxon>
        <taxon>Spiralia</taxon>
        <taxon>Gnathifera</taxon>
        <taxon>Rotifera</taxon>
        <taxon>Eurotatoria</taxon>
        <taxon>Bdelloidea</taxon>
        <taxon>Adinetida</taxon>
        <taxon>Adinetidae</taxon>
        <taxon>Adineta</taxon>
    </lineage>
</organism>
<feature type="transmembrane region" description="Helical" evidence="4">
    <location>
        <begin position="111"/>
        <end position="132"/>
    </location>
</feature>
<feature type="domain" description="START" evidence="5">
    <location>
        <begin position="305"/>
        <end position="500"/>
    </location>
</feature>
<evidence type="ECO:0000313" key="7">
    <source>
        <dbReference type="EMBL" id="CAF1298740.1"/>
    </source>
</evidence>
<dbReference type="EMBL" id="CAJNOE010000646">
    <property type="protein sequence ID" value="CAF1298740.1"/>
    <property type="molecule type" value="Genomic_DNA"/>
</dbReference>
<accession>A0A815DA11</accession>
<dbReference type="GO" id="GO:0031902">
    <property type="term" value="C:late endosome membrane"/>
    <property type="evidence" value="ECO:0007669"/>
    <property type="project" value="TreeGrafter"/>
</dbReference>
<dbReference type="Proteomes" id="UP000663868">
    <property type="component" value="Unassembled WGS sequence"/>
</dbReference>
<comment type="subcellular location">
    <subcellularLocation>
        <location evidence="1">Membrane</location>
        <topology evidence="1">Multi-pass membrane protein</topology>
    </subcellularLocation>
</comment>
<evidence type="ECO:0000256" key="2">
    <source>
        <dbReference type="ARBA" id="ARBA00022692"/>
    </source>
</evidence>
<evidence type="ECO:0008006" key="10">
    <source>
        <dbReference type="Google" id="ProtNLM"/>
    </source>
</evidence>
<dbReference type="PROSITE" id="PS51439">
    <property type="entry name" value="MENTAL"/>
    <property type="match status" value="1"/>
</dbReference>
<keyword evidence="3 4" id="KW-0472">Membrane</keyword>
<dbReference type="Pfam" id="PF01852">
    <property type="entry name" value="START"/>
    <property type="match status" value="1"/>
</dbReference>
<dbReference type="GO" id="GO:0008289">
    <property type="term" value="F:lipid binding"/>
    <property type="evidence" value="ECO:0007669"/>
    <property type="project" value="InterPro"/>
</dbReference>
<evidence type="ECO:0000256" key="1">
    <source>
        <dbReference type="ARBA" id="ARBA00004141"/>
    </source>
</evidence>
<dbReference type="PANTHER" id="PTHR46121">
    <property type="entry name" value="STEROIDOGENIC ACUTE REGULATORY PROTEIN-LIKE"/>
    <property type="match status" value="1"/>
</dbReference>
<name>A0A815DA11_9BILA</name>
<evidence type="ECO:0000256" key="3">
    <source>
        <dbReference type="ARBA" id="ARBA00023136"/>
    </source>
</evidence>
<evidence type="ECO:0000259" key="6">
    <source>
        <dbReference type="PROSITE" id="PS51439"/>
    </source>
</evidence>
<comment type="caution">
    <text evidence="7">The sequence shown here is derived from an EMBL/GenBank/DDBJ whole genome shotgun (WGS) entry which is preliminary data.</text>
</comment>
<proteinExistence type="predicted"/>
<dbReference type="Gene3D" id="3.30.530.20">
    <property type="match status" value="1"/>
</dbReference>
<dbReference type="GO" id="GO:0005765">
    <property type="term" value="C:lysosomal membrane"/>
    <property type="evidence" value="ECO:0007669"/>
    <property type="project" value="TreeGrafter"/>
</dbReference>
<dbReference type="SUPFAM" id="SSF55961">
    <property type="entry name" value="Bet v1-like"/>
    <property type="match status" value="1"/>
</dbReference>
<dbReference type="GO" id="GO:0099044">
    <property type="term" value="P:vesicle tethering to endoplasmic reticulum"/>
    <property type="evidence" value="ECO:0007669"/>
    <property type="project" value="TreeGrafter"/>
</dbReference>
<reference evidence="7" key="1">
    <citation type="submission" date="2021-02" db="EMBL/GenBank/DDBJ databases">
        <authorList>
            <person name="Nowell W R."/>
        </authorList>
    </citation>
    <scope>NUCLEOTIDE SEQUENCE</scope>
</reference>
<keyword evidence="4" id="KW-1133">Transmembrane helix</keyword>
<keyword evidence="2 4" id="KW-0812">Transmembrane</keyword>
<dbReference type="SMART" id="SM00234">
    <property type="entry name" value="START"/>
    <property type="match status" value="1"/>
</dbReference>
<evidence type="ECO:0000313" key="9">
    <source>
        <dbReference type="Proteomes" id="UP000663860"/>
    </source>
</evidence>
<feature type="domain" description="MENTAL" evidence="6">
    <location>
        <begin position="62"/>
        <end position="236"/>
    </location>
</feature>
<feature type="transmembrane region" description="Helical" evidence="4">
    <location>
        <begin position="138"/>
        <end position="161"/>
    </location>
</feature>
<dbReference type="InterPro" id="IPR023393">
    <property type="entry name" value="START-like_dom_sf"/>
</dbReference>
<dbReference type="GO" id="GO:0005789">
    <property type="term" value="C:endoplasmic reticulum membrane"/>
    <property type="evidence" value="ECO:0007669"/>
    <property type="project" value="TreeGrafter"/>
</dbReference>
<dbReference type="PROSITE" id="PS50848">
    <property type="entry name" value="START"/>
    <property type="match status" value="1"/>
</dbReference>
<feature type="transmembrane region" description="Helical" evidence="4">
    <location>
        <begin position="168"/>
        <end position="188"/>
    </location>
</feature>
<dbReference type="PRINTS" id="PR00978">
    <property type="entry name" value="STARPROTEIN"/>
</dbReference>
<dbReference type="EMBL" id="CAJOBB010001263">
    <property type="protein sequence ID" value="CAF3832837.1"/>
    <property type="molecule type" value="Genomic_DNA"/>
</dbReference>
<dbReference type="InterPro" id="IPR051869">
    <property type="entry name" value="STARD3"/>
</dbReference>
<evidence type="ECO:0000256" key="4">
    <source>
        <dbReference type="SAM" id="Phobius"/>
    </source>
</evidence>